<comment type="similarity">
    <text evidence="2">Belongs to the GtrA family.</text>
</comment>
<dbReference type="Pfam" id="PF04138">
    <property type="entry name" value="GtrA_DPMS_TM"/>
    <property type="match status" value="1"/>
</dbReference>
<evidence type="ECO:0000259" key="7">
    <source>
        <dbReference type="Pfam" id="PF04138"/>
    </source>
</evidence>
<feature type="domain" description="GtrA/DPMS transmembrane" evidence="7">
    <location>
        <begin position="18"/>
        <end position="156"/>
    </location>
</feature>
<evidence type="ECO:0000256" key="1">
    <source>
        <dbReference type="ARBA" id="ARBA00004141"/>
    </source>
</evidence>
<feature type="transmembrane region" description="Helical" evidence="6">
    <location>
        <begin position="130"/>
        <end position="150"/>
    </location>
</feature>
<feature type="transmembrane region" description="Helical" evidence="6">
    <location>
        <begin position="59"/>
        <end position="80"/>
    </location>
</feature>
<accession>A0ABD5PCH5</accession>
<dbReference type="Proteomes" id="UP001595921">
    <property type="component" value="Unassembled WGS sequence"/>
</dbReference>
<dbReference type="RefSeq" id="WP_267623648.1">
    <property type="nucleotide sequence ID" value="NZ_JAODIW010000008.1"/>
</dbReference>
<name>A0ABD5PCH5_9EURY</name>
<sequence>MSNRDAVDELVSGVRFGKFLSVGAVGAVFDLTVSTLLLVVVGIGALSLPWVGLSVPPGVLAKLVGAEVAIVIMFFINEYWTFADESDGGPWPRRLAKSNFVRVGGLGIQVTVVWLLGLLDVTLVVAGFDFWQVAPFPLAIAASVLFNYVAESLFTWRVTAG</sequence>
<organism evidence="8 9">
    <name type="scientific">Halobium salinum</name>
    <dbReference type="NCBI Taxonomy" id="1364940"/>
    <lineage>
        <taxon>Archaea</taxon>
        <taxon>Methanobacteriati</taxon>
        <taxon>Methanobacteriota</taxon>
        <taxon>Stenosarchaea group</taxon>
        <taxon>Halobacteria</taxon>
        <taxon>Halobacteriales</taxon>
        <taxon>Haloferacaceae</taxon>
        <taxon>Halobium</taxon>
    </lineage>
</organism>
<keyword evidence="5 6" id="KW-0472">Membrane</keyword>
<protein>
    <submittedName>
        <fullName evidence="8">GtrA family protein</fullName>
    </submittedName>
</protein>
<evidence type="ECO:0000256" key="2">
    <source>
        <dbReference type="ARBA" id="ARBA00009399"/>
    </source>
</evidence>
<evidence type="ECO:0000256" key="5">
    <source>
        <dbReference type="ARBA" id="ARBA00023136"/>
    </source>
</evidence>
<feature type="transmembrane region" description="Helical" evidence="6">
    <location>
        <begin position="20"/>
        <end position="47"/>
    </location>
</feature>
<keyword evidence="9" id="KW-1185">Reference proteome</keyword>
<keyword evidence="3 6" id="KW-0812">Transmembrane</keyword>
<dbReference type="AlphaFoldDB" id="A0ABD5PCH5"/>
<dbReference type="InterPro" id="IPR051401">
    <property type="entry name" value="GtrA_CellWall_Glycosyl"/>
</dbReference>
<dbReference type="PANTHER" id="PTHR38459">
    <property type="entry name" value="PROPHAGE BACTOPRENOL-LINKED GLUCOSE TRANSLOCASE HOMOLOG"/>
    <property type="match status" value="1"/>
</dbReference>
<evidence type="ECO:0000313" key="8">
    <source>
        <dbReference type="EMBL" id="MFC4358580.1"/>
    </source>
</evidence>
<evidence type="ECO:0000313" key="9">
    <source>
        <dbReference type="Proteomes" id="UP001595921"/>
    </source>
</evidence>
<proteinExistence type="inferred from homology"/>
<comment type="subcellular location">
    <subcellularLocation>
        <location evidence="1">Membrane</location>
        <topology evidence="1">Multi-pass membrane protein</topology>
    </subcellularLocation>
</comment>
<keyword evidence="4 6" id="KW-1133">Transmembrane helix</keyword>
<dbReference type="InterPro" id="IPR007267">
    <property type="entry name" value="GtrA_DPMS_TM"/>
</dbReference>
<dbReference type="PANTHER" id="PTHR38459:SF1">
    <property type="entry name" value="PROPHAGE BACTOPRENOL-LINKED GLUCOSE TRANSLOCASE HOMOLOG"/>
    <property type="match status" value="1"/>
</dbReference>
<reference evidence="8 9" key="1">
    <citation type="journal article" date="2019" name="Int. J. Syst. Evol. Microbiol.">
        <title>The Global Catalogue of Microorganisms (GCM) 10K type strain sequencing project: providing services to taxonomists for standard genome sequencing and annotation.</title>
        <authorList>
            <consortium name="The Broad Institute Genomics Platform"/>
            <consortium name="The Broad Institute Genome Sequencing Center for Infectious Disease"/>
            <person name="Wu L."/>
            <person name="Ma J."/>
        </authorList>
    </citation>
    <scope>NUCLEOTIDE SEQUENCE [LARGE SCALE GENOMIC DNA]</scope>
    <source>
        <strain evidence="8 9">CGMCC 1.12553</strain>
    </source>
</reference>
<comment type="caution">
    <text evidence="8">The sequence shown here is derived from an EMBL/GenBank/DDBJ whole genome shotgun (WGS) entry which is preliminary data.</text>
</comment>
<dbReference type="GO" id="GO:0016020">
    <property type="term" value="C:membrane"/>
    <property type="evidence" value="ECO:0007669"/>
    <property type="project" value="UniProtKB-SubCell"/>
</dbReference>
<evidence type="ECO:0000256" key="4">
    <source>
        <dbReference type="ARBA" id="ARBA00022989"/>
    </source>
</evidence>
<gene>
    <name evidence="8" type="ORF">ACFO0N_11570</name>
</gene>
<evidence type="ECO:0000256" key="6">
    <source>
        <dbReference type="SAM" id="Phobius"/>
    </source>
</evidence>
<feature type="transmembrane region" description="Helical" evidence="6">
    <location>
        <begin position="100"/>
        <end position="118"/>
    </location>
</feature>
<evidence type="ECO:0000256" key="3">
    <source>
        <dbReference type="ARBA" id="ARBA00022692"/>
    </source>
</evidence>
<dbReference type="EMBL" id="JBHSDS010000006">
    <property type="protein sequence ID" value="MFC4358580.1"/>
    <property type="molecule type" value="Genomic_DNA"/>
</dbReference>